<evidence type="ECO:0000313" key="4">
    <source>
        <dbReference type="EMBL" id="KAB7520133.1"/>
    </source>
</evidence>
<dbReference type="NCBIfam" id="NF005559">
    <property type="entry name" value="PRK07231.1"/>
    <property type="match status" value="1"/>
</dbReference>
<dbReference type="SUPFAM" id="SSF51735">
    <property type="entry name" value="NAD(P)-binding Rossmann-fold domains"/>
    <property type="match status" value="1"/>
</dbReference>
<dbReference type="Proteomes" id="UP000326865">
    <property type="component" value="Unassembled WGS sequence"/>
</dbReference>
<accession>A0A5N5UDB2</accession>
<dbReference type="RefSeq" id="WP_152119622.1">
    <property type="nucleotide sequence ID" value="NZ_QJOW01000002.1"/>
</dbReference>
<evidence type="ECO:0000313" key="3">
    <source>
        <dbReference type="EMBL" id="KAB7516736.1"/>
    </source>
</evidence>
<dbReference type="Pfam" id="PF13561">
    <property type="entry name" value="adh_short_C2"/>
    <property type="match status" value="1"/>
</dbReference>
<accession>A0A5N5UEA3</accession>
<dbReference type="EMBL" id="QKKZ01000001">
    <property type="protein sequence ID" value="KAB7516051.1"/>
    <property type="molecule type" value="Genomic_DNA"/>
</dbReference>
<proteinExistence type="inferred from homology"/>
<dbReference type="GO" id="GO:0047936">
    <property type="term" value="F:glucose 1-dehydrogenase [NAD(P)+] activity"/>
    <property type="evidence" value="ECO:0007669"/>
    <property type="project" value="UniProtKB-EC"/>
</dbReference>
<comment type="similarity">
    <text evidence="1">Belongs to the short-chain dehydrogenases/reductases (SDR) family.</text>
</comment>
<comment type="caution">
    <text evidence="3">The sequence shown here is derived from an EMBL/GenBank/DDBJ whole genome shotgun (WGS) entry which is preliminary data.</text>
</comment>
<dbReference type="InterPro" id="IPR020904">
    <property type="entry name" value="Sc_DH/Rdtase_CS"/>
</dbReference>
<name>A0A5N5UDB2_9EURY</name>
<evidence type="ECO:0000256" key="1">
    <source>
        <dbReference type="ARBA" id="ARBA00006484"/>
    </source>
</evidence>
<evidence type="ECO:0000313" key="7">
    <source>
        <dbReference type="Proteomes" id="UP000326865"/>
    </source>
</evidence>
<accession>A0A5N5UN94</accession>
<reference evidence="5 6" key="1">
    <citation type="submission" date="2019-10" db="EMBL/GenBank/DDBJ databases">
        <title>Unraveling microbial dark matter from salterns through culturing: the case of the genus Halosegnis.</title>
        <authorList>
            <person name="Duran-Viseras A."/>
            <person name="Andrei A.-S."/>
            <person name="Vera-Gargallo B."/>
            <person name="Ghai R."/>
            <person name="Sanchez-Porro C."/>
            <person name="Ventosa A."/>
        </authorList>
    </citation>
    <scope>NUCLEOTIDE SEQUENCE [LARGE SCALE GENOMIC DNA]</scope>
    <source>
        <strain evidence="3 6">F17-44</strain>
        <strain evidence="2 7">F18-79</strain>
        <strain evidence="4 5">F19-13</strain>
    </source>
</reference>
<dbReference type="InterPro" id="IPR002347">
    <property type="entry name" value="SDR_fam"/>
</dbReference>
<protein>
    <submittedName>
        <fullName evidence="3">Glucose 1-dehydrogenase</fullName>
        <ecNumber evidence="3">1.1.1.47</ecNumber>
    </submittedName>
</protein>
<dbReference type="OrthoDB" id="281764at2157"/>
<dbReference type="EMBL" id="QJOW01000002">
    <property type="protein sequence ID" value="KAB7516736.1"/>
    <property type="molecule type" value="Genomic_DNA"/>
</dbReference>
<keyword evidence="7" id="KW-1185">Reference proteome</keyword>
<dbReference type="EMBL" id="QMDY01000001">
    <property type="protein sequence ID" value="KAB7520133.1"/>
    <property type="molecule type" value="Genomic_DNA"/>
</dbReference>
<dbReference type="PRINTS" id="PR00081">
    <property type="entry name" value="GDHRDH"/>
</dbReference>
<gene>
    <name evidence="2" type="ORF">DM867_02595</name>
    <name evidence="3" type="ORF">DMP03_05050</name>
    <name evidence="4" type="ORF">DP108_02465</name>
</gene>
<evidence type="ECO:0000313" key="5">
    <source>
        <dbReference type="Proteomes" id="UP000326207"/>
    </source>
</evidence>
<dbReference type="PANTHER" id="PTHR42760">
    <property type="entry name" value="SHORT-CHAIN DEHYDROGENASES/REDUCTASES FAMILY MEMBER"/>
    <property type="match status" value="1"/>
</dbReference>
<dbReference type="Gene3D" id="3.40.50.720">
    <property type="entry name" value="NAD(P)-binding Rossmann-like Domain"/>
    <property type="match status" value="1"/>
</dbReference>
<dbReference type="FunFam" id="3.40.50.720:FF:000084">
    <property type="entry name" value="Short-chain dehydrogenase reductase"/>
    <property type="match status" value="1"/>
</dbReference>
<dbReference type="PROSITE" id="PS00061">
    <property type="entry name" value="ADH_SHORT"/>
    <property type="match status" value="1"/>
</dbReference>
<organism evidence="3 6">
    <name type="scientific">Halosegnis rubeus</name>
    <dbReference type="NCBI Taxonomy" id="2212850"/>
    <lineage>
        <taxon>Archaea</taxon>
        <taxon>Methanobacteriati</taxon>
        <taxon>Methanobacteriota</taxon>
        <taxon>Stenosarchaea group</taxon>
        <taxon>Halobacteria</taxon>
        <taxon>Halobacteriales</taxon>
        <taxon>Natronomonadaceae</taxon>
        <taxon>Halosegnis</taxon>
    </lineage>
</organism>
<dbReference type="AlphaFoldDB" id="A0A5N5UDB2"/>
<evidence type="ECO:0000313" key="2">
    <source>
        <dbReference type="EMBL" id="KAB7516051.1"/>
    </source>
</evidence>
<dbReference type="InterPro" id="IPR036291">
    <property type="entry name" value="NAD(P)-bd_dom_sf"/>
</dbReference>
<evidence type="ECO:0000313" key="6">
    <source>
        <dbReference type="Proteomes" id="UP000326302"/>
    </source>
</evidence>
<dbReference type="Proteomes" id="UP000326302">
    <property type="component" value="Unassembled WGS sequence"/>
</dbReference>
<keyword evidence="3" id="KW-0560">Oxidoreductase</keyword>
<dbReference type="Proteomes" id="UP000326207">
    <property type="component" value="Unassembled WGS sequence"/>
</dbReference>
<dbReference type="PRINTS" id="PR00080">
    <property type="entry name" value="SDRFAMILY"/>
</dbReference>
<dbReference type="EC" id="1.1.1.47" evidence="3"/>
<sequence>MTLEMFSLAGSVAVVTGGSRGIGEAIAVAMADAGAAVVPVARSEDALGTTVDRIHDAGGEAVACVGDVTDEADIERVFDTAEREFGPVDTLVNNAGTNPFFGDATDLDTETWEHIMDVNATGTFRCTREFATRVTDRDGEGSVTNIGSVGSVVGLPSQAPYTASKHAIAGMTKTLAADWAPDVRVNCLAPGYVITEFTEGVRGNDEIREELLDGIPASRFAEPEEIAGTAVYLASDAAGYVTGEVHVVDGGLAAI</sequence>